<dbReference type="STRING" id="8364.ENSXETP00000007770"/>
<dbReference type="Bgee" id="ENSXETG00000003604">
    <property type="expression patterns" value="Expressed in testis and 14 other cell types or tissues"/>
</dbReference>
<sequence length="123" mass="14712">MSGNTKGSNYICRCNSLTGPNIGELRFGQILRFIGSFKDIQHVITCIYFRWFTIVTNLCNKHIKKLFCHRWVMEVVGVLRKVSTQLCLVSRNVIFISELRYEQWMQKALRSRQRQNYIRMLYR</sequence>
<protein>
    <submittedName>
        <fullName evidence="1">ER membrane protein complex subunit 2</fullName>
    </submittedName>
</protein>
<evidence type="ECO:0000313" key="1">
    <source>
        <dbReference type="Ensembl" id="ENSXETP00000007770"/>
    </source>
</evidence>
<dbReference type="HOGENOM" id="CLU_052388_1_0_1"/>
<dbReference type="ExpressionAtlas" id="G1K3B1">
    <property type="expression patterns" value="baseline"/>
</dbReference>
<dbReference type="Ensembl" id="ENSXETT00000007770">
    <property type="protein sequence ID" value="ENSXETP00000007770"/>
    <property type="gene ID" value="ENSXETG00000003604"/>
</dbReference>
<name>G1K3B1_XENTR</name>
<dbReference type="PANTHER" id="PTHR31701">
    <property type="entry name" value="ENDOPLASMIC RETICULUM MEMBRANE-ASSOCIATED RNA DEGRADATION PROTEIN"/>
    <property type="match status" value="1"/>
</dbReference>
<dbReference type="InterPro" id="IPR039635">
    <property type="entry name" value="ERMARD"/>
</dbReference>
<reference evidence="1" key="2">
    <citation type="submission" date="2011-08" db="UniProtKB">
        <authorList>
            <consortium name="Ensembl"/>
        </authorList>
    </citation>
    <scope>IDENTIFICATION</scope>
</reference>
<dbReference type="AlphaFoldDB" id="G1K3B1"/>
<reference evidence="1" key="1">
    <citation type="journal article" date="2010" name="Science">
        <title>The genome of the Western clawed frog Xenopus tropicalis.</title>
        <authorList>
            <person name="Hellsten U."/>
            <person name="Harland R.M."/>
            <person name="Gilchrist M.J."/>
            <person name="Hendrix D."/>
            <person name="Jurka J."/>
            <person name="Kapitonov V."/>
            <person name="Ovcharenko I."/>
            <person name="Putnam N.H."/>
            <person name="Shu S."/>
            <person name="Taher L."/>
            <person name="Blitz I.L."/>
            <person name="Blumberg B."/>
            <person name="Dichmann D.S."/>
            <person name="Dubchak I."/>
            <person name="Amaya E."/>
            <person name="Detter J.C."/>
            <person name="Fletcher R."/>
            <person name="Gerhard D.S."/>
            <person name="Goodstein D."/>
            <person name="Graves T."/>
            <person name="Grigoriev I.V."/>
            <person name="Grimwood J."/>
            <person name="Kawashima T."/>
            <person name="Lindquist E."/>
            <person name="Lucas S.M."/>
            <person name="Mead P.E."/>
            <person name="Mitros T."/>
            <person name="Ogino H."/>
            <person name="Ohta Y."/>
            <person name="Poliakov A.V."/>
            <person name="Pollet N."/>
            <person name="Robert J."/>
            <person name="Salamov A."/>
            <person name="Sater A.K."/>
            <person name="Schmutz J."/>
            <person name="Terry A."/>
            <person name="Vize P.D."/>
            <person name="Warren W.C."/>
            <person name="Wells D."/>
            <person name="Wills A."/>
            <person name="Wilson R.K."/>
            <person name="Zimmerman L.B."/>
            <person name="Zorn A.M."/>
            <person name="Grainger R."/>
            <person name="Grammer T."/>
            <person name="Khokha M.K."/>
            <person name="Richardson P.M."/>
            <person name="Rokhsar D.S."/>
        </authorList>
    </citation>
    <scope>NUCLEOTIDE SEQUENCE [LARGE SCALE GENOMIC DNA]</scope>
    <source>
        <strain evidence="1">Nigerian</strain>
    </source>
</reference>
<dbReference type="GeneTree" id="ENSGT00390000011922"/>
<gene>
    <name evidence="1" type="primary">emc2</name>
</gene>
<proteinExistence type="predicted"/>
<organism evidence="1">
    <name type="scientific">Xenopus tropicalis</name>
    <name type="common">Western clawed frog</name>
    <name type="synonym">Silurana tropicalis</name>
    <dbReference type="NCBI Taxonomy" id="8364"/>
    <lineage>
        <taxon>Eukaryota</taxon>
        <taxon>Metazoa</taxon>
        <taxon>Chordata</taxon>
        <taxon>Craniata</taxon>
        <taxon>Vertebrata</taxon>
        <taxon>Euteleostomi</taxon>
        <taxon>Amphibia</taxon>
        <taxon>Batrachia</taxon>
        <taxon>Anura</taxon>
        <taxon>Pipoidea</taxon>
        <taxon>Pipidae</taxon>
        <taxon>Xenopodinae</taxon>
        <taxon>Xenopus</taxon>
        <taxon>Silurana</taxon>
    </lineage>
</organism>
<dbReference type="PANTHER" id="PTHR31701:SF2">
    <property type="entry name" value="ENDOPLASMIC RETICULUM MEMBRANE-ASSOCIATED RNA DEGRADATION PROTEIN"/>
    <property type="match status" value="1"/>
</dbReference>
<accession>G1K3B1</accession>
<dbReference type="Xenbase" id="XB-GENE-484487">
    <property type="gene designation" value="emc2"/>
</dbReference>